<comment type="caution">
    <text evidence="4">The sequence shown here is derived from an EMBL/GenBank/DDBJ whole genome shotgun (WGS) entry which is preliminary data.</text>
</comment>
<dbReference type="Gene3D" id="3.40.50.970">
    <property type="match status" value="1"/>
</dbReference>
<dbReference type="Pfam" id="PF01855">
    <property type="entry name" value="POR_N"/>
    <property type="match status" value="1"/>
</dbReference>
<dbReference type="InterPro" id="IPR002869">
    <property type="entry name" value="Pyrv_flavodox_OxRed_cen"/>
</dbReference>
<dbReference type="Gene3D" id="3.40.920.10">
    <property type="entry name" value="Pyruvate-ferredoxin oxidoreductase, PFOR, domain III"/>
    <property type="match status" value="1"/>
</dbReference>
<keyword evidence="5" id="KW-1185">Reference proteome</keyword>
<dbReference type="Gene3D" id="3.40.50.920">
    <property type="match status" value="1"/>
</dbReference>
<accession>A0A0P9EPW6</accession>
<gene>
    <name evidence="4" type="ORF">AN477_00965</name>
</gene>
<dbReference type="PANTHER" id="PTHR32154">
    <property type="entry name" value="PYRUVATE-FLAVODOXIN OXIDOREDUCTASE-RELATED"/>
    <property type="match status" value="1"/>
</dbReference>
<feature type="domain" description="Pyruvate flavodoxin/ferredoxin oxidoreductase pyrimidine binding" evidence="3">
    <location>
        <begin position="211"/>
        <end position="387"/>
    </location>
</feature>
<evidence type="ECO:0000259" key="3">
    <source>
        <dbReference type="Pfam" id="PF01855"/>
    </source>
</evidence>
<sequence>MQDCGWKIGGKQGEGIDSTGDIYAIALHRMGYYVFTYRHFMSLIKGGHTNYKIRVADEQIRHHGDLVHVLIAFDQTTIDENWQELADGAVVIYDGAAFEAKLPGDRDVNLCQVPLTEIAKQAGGAIMKNMVSIGVTAAIHNMDPELFHPVIEDKFGKKGAKVVQSNLEAVRQGYVYYEEHYKAHIPMPKPSVVPSDERHFYVSGNQAAGFGALAGGCRFLAAYPITPATEIMYWLINEMPKHGGIVVQAEDEIAAVNMAIGANFSGVPAMTSTSGPGFSLMMEALGLAGMSETPLVIVDVQRSGPSTGLPTKTEQSDLNEALYGTHGEIQRIVLTPRTVEECFLYTADAFSLAEKYQMPVIVLTDLYMGMSSQTIDRFPADKVMADTGKRISDEALLALEPGAFVRYDETVKDGVSPRSLPGQKNGRYVALGNEHNGIGLEVEETYIRQAQADKRMRKLQHFTHQSGVTVDGIKDAPFALVGFGSTYGLLEEARQKLAQSGLQVKHIHFSRVAPFPKEDFAAAMGGVERALVVELNQQGQLANVIRREAGYHDILFNGLKYNGDPLYLHEVLERAGQVFPMGVLQ</sequence>
<dbReference type="InterPro" id="IPR022367">
    <property type="entry name" value="2-oxoacid/accept_OxRdtase_asu"/>
</dbReference>
<evidence type="ECO:0000259" key="2">
    <source>
        <dbReference type="Pfam" id="PF01558"/>
    </source>
</evidence>
<dbReference type="FunFam" id="3.40.50.970:FF:000022">
    <property type="entry name" value="2-oxoglutarate ferredoxin oxidoreductase alpha subunit"/>
    <property type="match status" value="1"/>
</dbReference>
<evidence type="ECO:0000313" key="5">
    <source>
        <dbReference type="Proteomes" id="UP000050482"/>
    </source>
</evidence>
<dbReference type="SUPFAM" id="SSF52518">
    <property type="entry name" value="Thiamin diphosphate-binding fold (THDP-binding)"/>
    <property type="match status" value="1"/>
</dbReference>
<dbReference type="InterPro" id="IPR002880">
    <property type="entry name" value="Pyrv_Fd/Flavodoxin_OxRdtase_N"/>
</dbReference>
<dbReference type="SUPFAM" id="SSF52922">
    <property type="entry name" value="TK C-terminal domain-like"/>
    <property type="match status" value="1"/>
</dbReference>
<proteinExistence type="predicted"/>
<dbReference type="Proteomes" id="UP000050482">
    <property type="component" value="Unassembled WGS sequence"/>
</dbReference>
<dbReference type="AlphaFoldDB" id="A0A0P9EPW6"/>
<feature type="domain" description="Pyruvate/ketoisovalerate oxidoreductase catalytic" evidence="2">
    <location>
        <begin position="13"/>
        <end position="174"/>
    </location>
</feature>
<dbReference type="InterPro" id="IPR019752">
    <property type="entry name" value="Pyrv/ketoisovalerate_OxRed_cat"/>
</dbReference>
<dbReference type="PANTHER" id="PTHR32154:SF20">
    <property type="entry name" value="2-OXOGLUTARATE OXIDOREDUCTASE SUBUNIT KORA"/>
    <property type="match status" value="1"/>
</dbReference>
<organism evidence="4 5">
    <name type="scientific">Alicyclobacillus ferrooxydans</name>
    <dbReference type="NCBI Taxonomy" id="471514"/>
    <lineage>
        <taxon>Bacteria</taxon>
        <taxon>Bacillati</taxon>
        <taxon>Bacillota</taxon>
        <taxon>Bacilli</taxon>
        <taxon>Bacillales</taxon>
        <taxon>Alicyclobacillaceae</taxon>
        <taxon>Alicyclobacillus</taxon>
    </lineage>
</organism>
<dbReference type="Pfam" id="PF01558">
    <property type="entry name" value="POR"/>
    <property type="match status" value="1"/>
</dbReference>
<protein>
    <submittedName>
        <fullName evidence="4">2-oxoglutarate ferredoxin oxidoreductase subunit alpha</fullName>
    </submittedName>
</protein>
<name>A0A0P9EPW6_9BACL</name>
<dbReference type="CDD" id="cd07034">
    <property type="entry name" value="TPP_PYR_PFOR_IOR-alpha_like"/>
    <property type="match status" value="1"/>
</dbReference>
<dbReference type="FunFam" id="3.40.920.10:FF:000003">
    <property type="entry name" value="Pyruvate ferredoxin oxidoreductase, alpha subunit"/>
    <property type="match status" value="1"/>
</dbReference>
<dbReference type="InterPro" id="IPR050722">
    <property type="entry name" value="Pyruvate:ferred/Flavod_OxRd"/>
</dbReference>
<dbReference type="InterPro" id="IPR009014">
    <property type="entry name" value="Transketo_C/PFOR_II"/>
</dbReference>
<evidence type="ECO:0000313" key="4">
    <source>
        <dbReference type="EMBL" id="KPV45545.1"/>
    </source>
</evidence>
<dbReference type="NCBIfam" id="TIGR03710">
    <property type="entry name" value="OAFO_sf"/>
    <property type="match status" value="1"/>
</dbReference>
<dbReference type="PATRIC" id="fig|471514.4.peg.173"/>
<dbReference type="EMBL" id="LJCO01000008">
    <property type="protein sequence ID" value="KPV45545.1"/>
    <property type="molecule type" value="Genomic_DNA"/>
</dbReference>
<dbReference type="STRING" id="471514.AN477_00965"/>
<dbReference type="RefSeq" id="WP_157061744.1">
    <property type="nucleotide sequence ID" value="NZ_LJCO01000008.1"/>
</dbReference>
<dbReference type="InterPro" id="IPR029061">
    <property type="entry name" value="THDP-binding"/>
</dbReference>
<dbReference type="OrthoDB" id="9794954at2"/>
<reference evidence="4 5" key="1">
    <citation type="submission" date="2015-09" db="EMBL/GenBank/DDBJ databases">
        <title>Draft genome sequence of Alicyclobacillus ferrooxydans DSM 22381.</title>
        <authorList>
            <person name="Hemp J."/>
        </authorList>
    </citation>
    <scope>NUCLEOTIDE SEQUENCE [LARGE SCALE GENOMIC DNA]</scope>
    <source>
        <strain evidence="4 5">TC-34</strain>
    </source>
</reference>
<keyword evidence="1" id="KW-0560">Oxidoreductase</keyword>
<dbReference type="GO" id="GO:0016903">
    <property type="term" value="F:oxidoreductase activity, acting on the aldehyde or oxo group of donors"/>
    <property type="evidence" value="ECO:0007669"/>
    <property type="project" value="InterPro"/>
</dbReference>
<dbReference type="SUPFAM" id="SSF53323">
    <property type="entry name" value="Pyruvate-ferredoxin oxidoreductase, PFOR, domain III"/>
    <property type="match status" value="1"/>
</dbReference>
<evidence type="ECO:0000256" key="1">
    <source>
        <dbReference type="ARBA" id="ARBA00023002"/>
    </source>
</evidence>
<dbReference type="GO" id="GO:0006979">
    <property type="term" value="P:response to oxidative stress"/>
    <property type="evidence" value="ECO:0007669"/>
    <property type="project" value="TreeGrafter"/>
</dbReference>